<reference evidence="2" key="1">
    <citation type="submission" date="2021-01" db="UniProtKB">
        <authorList>
            <consortium name="EnsemblMetazoa"/>
        </authorList>
    </citation>
    <scope>IDENTIFICATION</scope>
</reference>
<dbReference type="Proteomes" id="UP000594262">
    <property type="component" value="Unplaced"/>
</dbReference>
<keyword evidence="3" id="KW-1185">Reference proteome</keyword>
<dbReference type="EnsemblMetazoa" id="CLYHEMT015757.1">
    <property type="protein sequence ID" value="CLYHEMP015757.1"/>
    <property type="gene ID" value="CLYHEMG015757"/>
</dbReference>
<evidence type="ECO:0000313" key="2">
    <source>
        <dbReference type="EnsemblMetazoa" id="CLYHEMP015757.1"/>
    </source>
</evidence>
<feature type="region of interest" description="Disordered" evidence="1">
    <location>
        <begin position="104"/>
        <end position="166"/>
    </location>
</feature>
<evidence type="ECO:0000256" key="1">
    <source>
        <dbReference type="SAM" id="MobiDB-lite"/>
    </source>
</evidence>
<proteinExistence type="predicted"/>
<evidence type="ECO:0000313" key="3">
    <source>
        <dbReference type="Proteomes" id="UP000594262"/>
    </source>
</evidence>
<feature type="compositionally biased region" description="Polar residues" evidence="1">
    <location>
        <begin position="154"/>
        <end position="166"/>
    </location>
</feature>
<accession>A0A7M5X0D0</accession>
<name>A0A7M5X0D0_9CNID</name>
<dbReference type="AlphaFoldDB" id="A0A7M5X0D0"/>
<organism evidence="2 3">
    <name type="scientific">Clytia hemisphaerica</name>
    <dbReference type="NCBI Taxonomy" id="252671"/>
    <lineage>
        <taxon>Eukaryota</taxon>
        <taxon>Metazoa</taxon>
        <taxon>Cnidaria</taxon>
        <taxon>Hydrozoa</taxon>
        <taxon>Hydroidolina</taxon>
        <taxon>Leptothecata</taxon>
        <taxon>Obeliida</taxon>
        <taxon>Clytiidae</taxon>
        <taxon>Clytia</taxon>
    </lineage>
</organism>
<protein>
    <submittedName>
        <fullName evidence="2">Uncharacterized protein</fullName>
    </submittedName>
</protein>
<sequence>IQNYIDLNNKKIKHGQQLKLFKESEETNIIPNGLMVKVKSNLPLPNHLLDLWKEKENEASWALINVCKTFHREELLKTQNEINELKKVLPDDKIKQLNTEIINQQRSTKNQQSHQGKQTTPKHPRQQVQHTNHQYPNQQHHHTTHQYQQRTPKRPQQQSNHNCYHN</sequence>
<feature type="compositionally biased region" description="Low complexity" evidence="1">
    <location>
        <begin position="129"/>
        <end position="138"/>
    </location>
</feature>
<feature type="compositionally biased region" description="Polar residues" evidence="1">
    <location>
        <begin position="104"/>
        <end position="119"/>
    </location>
</feature>